<feature type="transmembrane region" description="Helical" evidence="7">
    <location>
        <begin position="12"/>
        <end position="34"/>
    </location>
</feature>
<reference evidence="8" key="1">
    <citation type="submission" date="2023-06" db="EMBL/GenBank/DDBJ databases">
        <title>Genomic analysis of the entomopathogenic nematode Steinernema hermaphroditum.</title>
        <authorList>
            <person name="Schwarz E.M."/>
            <person name="Heppert J.K."/>
            <person name="Baniya A."/>
            <person name="Schwartz H.T."/>
            <person name="Tan C.-H."/>
            <person name="Antoshechkin I."/>
            <person name="Sternberg P.W."/>
            <person name="Goodrich-Blair H."/>
            <person name="Dillman A.R."/>
        </authorList>
    </citation>
    <scope>NUCLEOTIDE SEQUENCE</scope>
    <source>
        <strain evidence="8">PS9179</strain>
        <tissue evidence="8">Whole animal</tissue>
    </source>
</reference>
<evidence type="ECO:0000256" key="5">
    <source>
        <dbReference type="ARBA" id="ARBA00022989"/>
    </source>
</evidence>
<feature type="transmembrane region" description="Helical" evidence="7">
    <location>
        <begin position="186"/>
        <end position="209"/>
    </location>
</feature>
<organism evidence="8 9">
    <name type="scientific">Steinernema hermaphroditum</name>
    <dbReference type="NCBI Taxonomy" id="289476"/>
    <lineage>
        <taxon>Eukaryota</taxon>
        <taxon>Metazoa</taxon>
        <taxon>Ecdysozoa</taxon>
        <taxon>Nematoda</taxon>
        <taxon>Chromadorea</taxon>
        <taxon>Rhabditida</taxon>
        <taxon>Tylenchina</taxon>
        <taxon>Panagrolaimomorpha</taxon>
        <taxon>Strongyloidoidea</taxon>
        <taxon>Steinernematidae</taxon>
        <taxon>Steinernema</taxon>
    </lineage>
</organism>
<dbReference type="InterPro" id="IPR009716">
    <property type="entry name" value="Ferroportin-1"/>
</dbReference>
<dbReference type="Proteomes" id="UP001175271">
    <property type="component" value="Unassembled WGS sequence"/>
</dbReference>
<evidence type="ECO:0000313" key="9">
    <source>
        <dbReference type="Proteomes" id="UP001175271"/>
    </source>
</evidence>
<comment type="subcellular location">
    <subcellularLocation>
        <location evidence="1 7">Membrane</location>
        <topology evidence="1 7">Multi-pass membrane protein</topology>
    </subcellularLocation>
</comment>
<protein>
    <recommendedName>
        <fullName evidence="7">Solute carrier family 40 member</fullName>
    </recommendedName>
</protein>
<dbReference type="GO" id="GO:0005381">
    <property type="term" value="F:iron ion transmembrane transporter activity"/>
    <property type="evidence" value="ECO:0007669"/>
    <property type="project" value="UniProtKB-UniRule"/>
</dbReference>
<feature type="transmembrane region" description="Helical" evidence="7">
    <location>
        <begin position="240"/>
        <end position="259"/>
    </location>
</feature>
<dbReference type="Gene3D" id="1.20.1250.20">
    <property type="entry name" value="MFS general substrate transporter like domains"/>
    <property type="match status" value="1"/>
</dbReference>
<evidence type="ECO:0000256" key="4">
    <source>
        <dbReference type="ARBA" id="ARBA00022692"/>
    </source>
</evidence>
<feature type="transmembrane region" description="Helical" evidence="7">
    <location>
        <begin position="312"/>
        <end position="331"/>
    </location>
</feature>
<keyword evidence="7" id="KW-0406">Ion transport</keyword>
<evidence type="ECO:0000256" key="1">
    <source>
        <dbReference type="ARBA" id="ARBA00004141"/>
    </source>
</evidence>
<comment type="function">
    <text evidence="7">May be involved in iron transport and iron homeostasis.</text>
</comment>
<dbReference type="PANTHER" id="PTHR11660">
    <property type="entry name" value="SOLUTE CARRIER FAMILY 40 MEMBER"/>
    <property type="match status" value="1"/>
</dbReference>
<feature type="transmembrane region" description="Helical" evidence="7">
    <location>
        <begin position="343"/>
        <end position="360"/>
    </location>
</feature>
<dbReference type="InterPro" id="IPR036259">
    <property type="entry name" value="MFS_trans_sf"/>
</dbReference>
<accession>A0AA39H7H5</accession>
<feature type="transmembrane region" description="Helical" evidence="7">
    <location>
        <begin position="159"/>
        <end position="180"/>
    </location>
</feature>
<keyword evidence="6 7" id="KW-0472">Membrane</keyword>
<evidence type="ECO:0000256" key="2">
    <source>
        <dbReference type="ARBA" id="ARBA00006279"/>
    </source>
</evidence>
<feature type="transmembrane region" description="Helical" evidence="7">
    <location>
        <begin position="410"/>
        <end position="431"/>
    </location>
</feature>
<comment type="caution">
    <text evidence="8">The sequence shown here is derived from an EMBL/GenBank/DDBJ whole genome shotgun (WGS) entry which is preliminary data.</text>
</comment>
<evidence type="ECO:0000313" key="8">
    <source>
        <dbReference type="EMBL" id="KAK0400673.1"/>
    </source>
</evidence>
<evidence type="ECO:0000256" key="6">
    <source>
        <dbReference type="ARBA" id="ARBA00023136"/>
    </source>
</evidence>
<evidence type="ECO:0000256" key="3">
    <source>
        <dbReference type="ARBA" id="ARBA00022448"/>
    </source>
</evidence>
<dbReference type="Pfam" id="PF06963">
    <property type="entry name" value="FPN1"/>
    <property type="match status" value="1"/>
</dbReference>
<sequence>MKASLFVSYSLLYITFGVYCVTDRLWIYVAAFALEDLGGLRLVGLSQILLSAAPALLSPSVGRLLDSHDRLHGAHFSILTNNLSMILSALSLLVCRTFLLSGAPFYALVTVSLTFASLGKVASDGELIVMSRDWVVVLASSEAKKESPLAVRNAAMTTIYQSCSVVAPVLGGFVVSYLGITSTCVVFAVWSSVSLVAKAVLLKVVYVNVPSLAERDVYKVYTVEEASSKPQFERSPTQEYLNQSIFPIAFGLTALYFTVFEFDALVIGYAESHGLAPEIVGAFGSAGTTFGLVGSCLYTALHHVLSSQRAGLIGVTCYCVSVLPCIISLFLPGGAFSERSSQHAVYSYLAGICFGRLGFWMTHMAITQIMQETVPEYSRSAVFGVQNAACQLFALAKNLVITFSPGNTTFPIMIVASMLVLATVELCYIHYIRKDTIQRKTSAFKELLRI</sequence>
<keyword evidence="3 7" id="KW-0813">Transport</keyword>
<feature type="transmembrane region" description="Helical" evidence="7">
    <location>
        <begin position="279"/>
        <end position="300"/>
    </location>
</feature>
<dbReference type="GO" id="GO:0016020">
    <property type="term" value="C:membrane"/>
    <property type="evidence" value="ECO:0007669"/>
    <property type="project" value="UniProtKB-SubCell"/>
</dbReference>
<keyword evidence="4 7" id="KW-0812">Transmembrane</keyword>
<gene>
    <name evidence="8" type="ORF">QR680_015387</name>
</gene>
<comment type="similarity">
    <text evidence="2 7">Belongs to the ferroportin (FP) (TC 2.A.100) family. SLC40A subfamily.</text>
</comment>
<feature type="transmembrane region" description="Helical" evidence="7">
    <location>
        <begin position="105"/>
        <end position="122"/>
    </location>
</feature>
<proteinExistence type="inferred from homology"/>
<keyword evidence="5 7" id="KW-1133">Transmembrane helix</keyword>
<dbReference type="PANTHER" id="PTHR11660:SF57">
    <property type="entry name" value="SOLUTE CARRIER FAMILY 40 MEMBER"/>
    <property type="match status" value="1"/>
</dbReference>
<dbReference type="AlphaFoldDB" id="A0AA39H7H5"/>
<name>A0AA39H7H5_9BILA</name>
<keyword evidence="9" id="KW-1185">Reference proteome</keyword>
<evidence type="ECO:0000256" key="7">
    <source>
        <dbReference type="RuleBase" id="RU365065"/>
    </source>
</evidence>
<dbReference type="SUPFAM" id="SSF103473">
    <property type="entry name" value="MFS general substrate transporter"/>
    <property type="match status" value="1"/>
</dbReference>
<feature type="transmembrane region" description="Helical" evidence="7">
    <location>
        <begin position="78"/>
        <end position="99"/>
    </location>
</feature>
<dbReference type="EMBL" id="JAUCMV010000004">
    <property type="protein sequence ID" value="KAK0400673.1"/>
    <property type="molecule type" value="Genomic_DNA"/>
</dbReference>